<feature type="transmembrane region" description="Helical" evidence="1">
    <location>
        <begin position="242"/>
        <end position="259"/>
    </location>
</feature>
<dbReference type="PANTHER" id="PTHR43646">
    <property type="entry name" value="GLYCOSYLTRANSFERASE"/>
    <property type="match status" value="1"/>
</dbReference>
<dbReference type="InterPro" id="IPR029044">
    <property type="entry name" value="Nucleotide-diphossugar_trans"/>
</dbReference>
<keyword evidence="1" id="KW-1133">Transmembrane helix</keyword>
<proteinExistence type="predicted"/>
<keyword evidence="1" id="KW-0472">Membrane</keyword>
<protein>
    <submittedName>
        <fullName evidence="3">Glycosyltransferase family 2 protein</fullName>
    </submittedName>
</protein>
<gene>
    <name evidence="3" type="ORF">HB776_03590</name>
</gene>
<evidence type="ECO:0000313" key="3">
    <source>
        <dbReference type="EMBL" id="QND70429.1"/>
    </source>
</evidence>
<accession>A0A7G6TUJ7</accession>
<dbReference type="RefSeq" id="WP_184515202.1">
    <property type="nucleotide sequence ID" value="NZ_CP050292.1"/>
</dbReference>
<dbReference type="InterPro" id="IPR001173">
    <property type="entry name" value="Glyco_trans_2-like"/>
</dbReference>
<dbReference type="CDD" id="cd00761">
    <property type="entry name" value="Glyco_tranf_GTA_type"/>
    <property type="match status" value="1"/>
</dbReference>
<feature type="domain" description="Glycosyltransferase 2-like" evidence="2">
    <location>
        <begin position="9"/>
        <end position="125"/>
    </location>
</feature>
<organism evidence="3 4">
    <name type="scientific">Tardiphaga robiniae</name>
    <dbReference type="NCBI Taxonomy" id="943830"/>
    <lineage>
        <taxon>Bacteria</taxon>
        <taxon>Pseudomonadati</taxon>
        <taxon>Pseudomonadota</taxon>
        <taxon>Alphaproteobacteria</taxon>
        <taxon>Hyphomicrobiales</taxon>
        <taxon>Nitrobacteraceae</taxon>
        <taxon>Tardiphaga</taxon>
    </lineage>
</organism>
<name>A0A7G6TUJ7_9BRAD</name>
<reference evidence="4" key="1">
    <citation type="journal article" date="2020" name="Mol. Plant Microbe">
        <title>Rhizobial microsymbionts of the narrowly endemic Oxytropis species growing in Kamchatka are characterized by significant genetic diversity and possess a set of genes that are associated with T3SS and T6SS secretion systems and can affect the development of symbiosis.</title>
        <authorList>
            <person name="Safronova V."/>
            <person name="Guro P."/>
            <person name="Sazanova A."/>
            <person name="Kuznetsova I."/>
            <person name="Belimov A."/>
            <person name="Yakubov V."/>
            <person name="Chirak E."/>
            <person name="Afonin A."/>
            <person name="Gogolev Y."/>
            <person name="Andronov E."/>
            <person name="Tikhonovich I."/>
        </authorList>
    </citation>
    <scope>NUCLEOTIDE SEQUENCE [LARGE SCALE GENOMIC DNA]</scope>
    <source>
        <strain evidence="4">581</strain>
    </source>
</reference>
<evidence type="ECO:0000313" key="4">
    <source>
        <dbReference type="Proteomes" id="UP000515291"/>
    </source>
</evidence>
<dbReference type="GO" id="GO:0016740">
    <property type="term" value="F:transferase activity"/>
    <property type="evidence" value="ECO:0007669"/>
    <property type="project" value="UniProtKB-KW"/>
</dbReference>
<dbReference type="Gene3D" id="3.90.550.10">
    <property type="entry name" value="Spore Coat Polysaccharide Biosynthesis Protein SpsA, Chain A"/>
    <property type="match status" value="1"/>
</dbReference>
<keyword evidence="1" id="KW-0812">Transmembrane</keyword>
<evidence type="ECO:0000256" key="1">
    <source>
        <dbReference type="SAM" id="Phobius"/>
    </source>
</evidence>
<dbReference type="SUPFAM" id="SSF53448">
    <property type="entry name" value="Nucleotide-diphospho-sugar transferases"/>
    <property type="match status" value="1"/>
</dbReference>
<evidence type="ECO:0000259" key="2">
    <source>
        <dbReference type="Pfam" id="PF00535"/>
    </source>
</evidence>
<dbReference type="PANTHER" id="PTHR43646:SF6">
    <property type="entry name" value="PRE-MYCOFACTOCIN GLYCOSYLTRANSFERASE"/>
    <property type="match status" value="1"/>
</dbReference>
<dbReference type="Pfam" id="PF00535">
    <property type="entry name" value="Glycos_transf_2"/>
    <property type="match status" value="1"/>
</dbReference>
<dbReference type="Proteomes" id="UP000515291">
    <property type="component" value="Chromosome"/>
</dbReference>
<dbReference type="EMBL" id="CP050292">
    <property type="protein sequence ID" value="QND70429.1"/>
    <property type="molecule type" value="Genomic_DNA"/>
</dbReference>
<keyword evidence="3" id="KW-0808">Transferase</keyword>
<dbReference type="AlphaFoldDB" id="A0A7G6TUJ7"/>
<sequence>MTDRNRLGIVVIARNEGERLKRCLTSLPRQATIIYVDSGSTDGSIEWAKAAGIDVVRLDTAQPFTAARARNAGFSRLQKLAPALPYVQFIDGDCELAVDWPNRATTFLDSNADVCAVFGRRRERYPERSVYNFLCDVEWDVPLGEARAFGGDVMLRSAAFGACDGYRNDLIAGEEPELALRLRAAGWTIMRLDAEMTMHDAAMTRFGQWWRRHQRSGFAFAAGADLHGRSPEKHWVWETRRSMLWGLLIPLVCAALTLATLPFGGWGALAWLIFPAQVLRLFMRSHIRPSRARTLTSVFYVLCRFPEAQGWITFKLQQWRGTRQSLIEYKDRAG</sequence>
<dbReference type="KEGG" id="trb:HB776_03590"/>